<evidence type="ECO:0000259" key="1">
    <source>
        <dbReference type="Pfam" id="PF14837"/>
    </source>
</evidence>
<dbReference type="AlphaFoldDB" id="A0A913Z4Q7"/>
<dbReference type="RefSeq" id="XP_038045725.1">
    <property type="nucleotide sequence ID" value="XM_038189797.1"/>
</dbReference>
<dbReference type="InterPro" id="IPR040316">
    <property type="entry name" value="INTS5"/>
</dbReference>
<dbReference type="GeneID" id="119720209"/>
<feature type="domain" description="Integrator complex subunit 5 N-terminal" evidence="1">
    <location>
        <begin position="10"/>
        <end position="213"/>
    </location>
</feature>
<proteinExistence type="predicted"/>
<dbReference type="PANTHER" id="PTHR31697">
    <property type="entry name" value="INTEGRATOR COMPLEX SUBUNIT 5"/>
    <property type="match status" value="1"/>
</dbReference>
<sequence length="976" mass="107203">MSALPASPEELLISIRSFVKGIHARSGHKLTSEEHARCALHLLRTLPAARTAVLEHLCHVFDESVNSYLFELEGEASTGLNLDGVIQEIYDVLLNFVNTNADAWSPLISSWSIDLLGQISSTYAGRRGVPHPSSLNELLQLWMTCKATRTLMDVASQCFAAMVGTCPDLCVDALLDTSVQHSPHFDWVVAHIGSCFPNTIITRVLSCGLKDFCNSQSQGLVASDKKVPKMASVVGILGHLASQHSQDIRKALLELFQESLESDEEQHLFTVPFLLQLATMSPMLLRVITTDFVQALTPDVLNRLSEQFFKSSLLLQDKDSLLTLVIHLICRSGSGAFKLLCFLLDRACDRGQQSKVNEHVQKTCALILDLLVLDLQRSVYSQTGNLSLAQQTGASSAPETTEIPFLTELQKHTNTLCADILTAGKQRLPWLQRLLGLIGVHCGESCATDILTCVLIKQSAASEVCLFTSLQAEIEAAFPNILPRTLSKTMNQLQRIEESETKQLLINLTELLKWETVGAGRATPRFSFRSALVPHLHPLSTQLHHSDLTIATQTMELLQLIGRPQPVSMVTLVGVAQSAAEFFFTAMHISRGNSNRHRILDQCQSYLSAWCQLSMGQQLVLRTLLEGITNRQNCYLFGGKPSIEGELAPLRDKQTSLLKENQKFANASFTLPASNSAVFHAGTIGRGLKPKAEQAAISKEDVLQNCQYFLDTLYLCCLGREASPTPTPPAPVLSLKPIDEKAARSLAGLLVELACPDVAHIGVAWPEEEHMKLTVERDLFVRRRFEENPLFWDFLEIISRVPAALCQCAVLLYSLHATLIAFWDTSRVTRGDSAPAQLRATCRLLECMKQSGFLPPPLCYCSLLVPSLEPSEINLLLTTIWAFLKENPPSFNTPLSKPDLSGKYVSSFPPGVTLRYAEVIHAIVHKNISQFGDLYLQLFPTLVPITPLQGTSAVPAVAVGSPSQGQVPAQGTGTPT</sequence>
<evidence type="ECO:0000259" key="2">
    <source>
        <dbReference type="Pfam" id="PF14838"/>
    </source>
</evidence>
<evidence type="ECO:0000313" key="4">
    <source>
        <dbReference type="Proteomes" id="UP000887568"/>
    </source>
</evidence>
<reference evidence="3" key="1">
    <citation type="submission" date="2022-11" db="UniProtKB">
        <authorList>
            <consortium name="EnsemblMetazoa"/>
        </authorList>
    </citation>
    <scope>IDENTIFICATION</scope>
</reference>
<dbReference type="InterPro" id="IPR016024">
    <property type="entry name" value="ARM-type_fold"/>
</dbReference>
<dbReference type="Pfam" id="PF14837">
    <property type="entry name" value="INTS5_N"/>
    <property type="match status" value="1"/>
</dbReference>
<dbReference type="Pfam" id="PF14838">
    <property type="entry name" value="INTS5_C"/>
    <property type="match status" value="1"/>
</dbReference>
<protein>
    <recommendedName>
        <fullName evidence="5">Integrator complex subunit 5</fullName>
    </recommendedName>
</protein>
<keyword evidence="4" id="KW-1185">Reference proteome</keyword>
<name>A0A913Z4Q7_PATMI</name>
<dbReference type="EnsemblMetazoa" id="XM_038189797.1">
    <property type="protein sequence ID" value="XP_038045725.1"/>
    <property type="gene ID" value="LOC119720209"/>
</dbReference>
<dbReference type="SUPFAM" id="SSF48371">
    <property type="entry name" value="ARM repeat"/>
    <property type="match status" value="1"/>
</dbReference>
<dbReference type="Proteomes" id="UP000887568">
    <property type="component" value="Unplaced"/>
</dbReference>
<feature type="domain" description="Integrator complex subunit 5 C-terminal" evidence="2">
    <location>
        <begin position="229"/>
        <end position="931"/>
    </location>
</feature>
<dbReference type="GO" id="GO:0034472">
    <property type="term" value="P:snRNA 3'-end processing"/>
    <property type="evidence" value="ECO:0007669"/>
    <property type="project" value="TreeGrafter"/>
</dbReference>
<dbReference type="InterPro" id="IPR029445">
    <property type="entry name" value="INTS5_N"/>
</dbReference>
<dbReference type="InterPro" id="IPR029444">
    <property type="entry name" value="INTS5_C"/>
</dbReference>
<evidence type="ECO:0000313" key="3">
    <source>
        <dbReference type="EnsemblMetazoa" id="XP_038045725.1"/>
    </source>
</evidence>
<accession>A0A913Z4Q7</accession>
<dbReference type="OrthoDB" id="69088at2759"/>
<dbReference type="GO" id="GO:0032039">
    <property type="term" value="C:integrator complex"/>
    <property type="evidence" value="ECO:0007669"/>
    <property type="project" value="InterPro"/>
</dbReference>
<dbReference type="PANTHER" id="PTHR31697:SF2">
    <property type="entry name" value="INTEGRATOR COMPLEX SUBUNIT 5"/>
    <property type="match status" value="1"/>
</dbReference>
<evidence type="ECO:0008006" key="5">
    <source>
        <dbReference type="Google" id="ProtNLM"/>
    </source>
</evidence>
<organism evidence="3 4">
    <name type="scientific">Patiria miniata</name>
    <name type="common">Bat star</name>
    <name type="synonym">Asterina miniata</name>
    <dbReference type="NCBI Taxonomy" id="46514"/>
    <lineage>
        <taxon>Eukaryota</taxon>
        <taxon>Metazoa</taxon>
        <taxon>Echinodermata</taxon>
        <taxon>Eleutherozoa</taxon>
        <taxon>Asterozoa</taxon>
        <taxon>Asteroidea</taxon>
        <taxon>Valvatacea</taxon>
        <taxon>Valvatida</taxon>
        <taxon>Asterinidae</taxon>
        <taxon>Patiria</taxon>
    </lineage>
</organism>
<dbReference type="OMA" id="KDFCVHS"/>